<evidence type="ECO:0000313" key="2">
    <source>
        <dbReference type="Proteomes" id="UP000019374"/>
    </source>
</evidence>
<dbReference type="Proteomes" id="UP000019374">
    <property type="component" value="Unassembled WGS sequence"/>
</dbReference>
<dbReference type="OrthoDB" id="2735536at2759"/>
<proteinExistence type="predicted"/>
<dbReference type="AlphaFoldDB" id="T5A4Q3"/>
<dbReference type="eggNOG" id="KOG1502">
    <property type="taxonomic scope" value="Eukaryota"/>
</dbReference>
<gene>
    <name evidence="1" type="ORF">OCS_03840</name>
</gene>
<organism evidence="1 2">
    <name type="scientific">Ophiocordyceps sinensis (strain Co18 / CGMCC 3.14243)</name>
    <name type="common">Yarsagumba caterpillar fungus</name>
    <name type="synonym">Hirsutella sinensis</name>
    <dbReference type="NCBI Taxonomy" id="911162"/>
    <lineage>
        <taxon>Eukaryota</taxon>
        <taxon>Fungi</taxon>
        <taxon>Dikarya</taxon>
        <taxon>Ascomycota</taxon>
        <taxon>Pezizomycotina</taxon>
        <taxon>Sordariomycetes</taxon>
        <taxon>Hypocreomycetidae</taxon>
        <taxon>Hypocreales</taxon>
        <taxon>Ophiocordycipitaceae</taxon>
        <taxon>Ophiocordyceps</taxon>
    </lineage>
</organism>
<dbReference type="Gene3D" id="3.40.50.720">
    <property type="entry name" value="NAD(P)-binding Rossmann-like Domain"/>
    <property type="match status" value="1"/>
</dbReference>
<reference evidence="1 2" key="1">
    <citation type="journal article" date="2013" name="Chin. Sci. Bull.">
        <title>Genome survey uncovers the secrets of sex and lifestyle in caterpillar fungus.</title>
        <authorList>
            <person name="Hu X."/>
            <person name="Zhang Y."/>
            <person name="Xiao G."/>
            <person name="Zheng P."/>
            <person name="Xia Y."/>
            <person name="Zhang X."/>
            <person name="St Leger R.J."/>
            <person name="Liu X."/>
            <person name="Wang C."/>
        </authorList>
    </citation>
    <scope>NUCLEOTIDE SEQUENCE [LARGE SCALE GENOMIC DNA]</scope>
    <source>
        <strain evidence="2">Co18 / CGMCC 3.14243</strain>
        <tissue evidence="1">Fruit-body</tissue>
    </source>
</reference>
<dbReference type="EMBL" id="KE652809">
    <property type="protein sequence ID" value="EQL00450.1"/>
    <property type="molecule type" value="Genomic_DNA"/>
</dbReference>
<accession>T5A4Q3</accession>
<evidence type="ECO:0000313" key="1">
    <source>
        <dbReference type="EMBL" id="EQL00450.1"/>
    </source>
</evidence>
<name>T5A4Q3_OPHSC</name>
<protein>
    <submittedName>
        <fullName evidence="1">Aldehyde reductase II</fullName>
    </submittedName>
</protein>
<sequence length="113" mass="12868">MWHGDAETLQLLREFPPQHYVNVTDTALLHVAALLEEDVVGERLLACAGPFNFNETVALMEKLGDGSRRWERIENTDRDLKTVDSTRALELLRRYGRPGFTGLEESLREAIES</sequence>
<dbReference type="HOGENOM" id="CLU_2134257_0_0_1"/>